<feature type="domain" description="Arc-like DNA binding" evidence="1">
    <location>
        <begin position="7"/>
        <end position="44"/>
    </location>
</feature>
<dbReference type="InterPro" id="IPR010985">
    <property type="entry name" value="Ribbon_hlx_hlx"/>
</dbReference>
<evidence type="ECO:0000259" key="1">
    <source>
        <dbReference type="Pfam" id="PF03869"/>
    </source>
</evidence>
<dbReference type="InterPro" id="IPR005569">
    <property type="entry name" value="Arc_DNA-bd_dom"/>
</dbReference>
<reference evidence="2 3" key="1">
    <citation type="submission" date="2021-03" db="EMBL/GenBank/DDBJ databases">
        <title>The complete genome sequence of Acetobacter sacchari TBRC 11175.</title>
        <authorList>
            <person name="Charoenyingcharoen P."/>
            <person name="Yukphan P."/>
        </authorList>
    </citation>
    <scope>NUCLEOTIDE SEQUENCE [LARGE SCALE GENOMIC DNA]</scope>
    <source>
        <strain evidence="2 3">TBRC 11175</strain>
    </source>
</reference>
<dbReference type="EMBL" id="JAFVMF010000012">
    <property type="protein sequence ID" value="MBO1360619.1"/>
    <property type="molecule type" value="Genomic_DNA"/>
</dbReference>
<comment type="caution">
    <text evidence="2">The sequence shown here is derived from an EMBL/GenBank/DDBJ whole genome shotgun (WGS) entry which is preliminary data.</text>
</comment>
<dbReference type="Gene3D" id="1.10.1220.10">
    <property type="entry name" value="Met repressor-like"/>
    <property type="match status" value="1"/>
</dbReference>
<dbReference type="Proteomes" id="UP000664771">
    <property type="component" value="Unassembled WGS sequence"/>
</dbReference>
<evidence type="ECO:0000313" key="3">
    <source>
        <dbReference type="Proteomes" id="UP000664771"/>
    </source>
</evidence>
<dbReference type="RefSeq" id="WP_207881879.1">
    <property type="nucleotide sequence ID" value="NZ_JAFVMF010000012.1"/>
</dbReference>
<keyword evidence="3" id="KW-1185">Reference proteome</keyword>
<evidence type="ECO:0000313" key="2">
    <source>
        <dbReference type="EMBL" id="MBO1360619.1"/>
    </source>
</evidence>
<gene>
    <name evidence="2" type="ORF">J2D73_12555</name>
</gene>
<protein>
    <submittedName>
        <fullName evidence="2">Arc family DNA-binding protein</fullName>
    </submittedName>
</protein>
<dbReference type="SUPFAM" id="SSF47598">
    <property type="entry name" value="Ribbon-helix-helix"/>
    <property type="match status" value="1"/>
</dbReference>
<dbReference type="GO" id="GO:0003677">
    <property type="term" value="F:DNA binding"/>
    <property type="evidence" value="ECO:0007669"/>
    <property type="project" value="UniProtKB-KW"/>
</dbReference>
<keyword evidence="2" id="KW-0238">DNA-binding</keyword>
<organism evidence="2 3">
    <name type="scientific">Acetobacter sacchari</name>
    <dbReference type="NCBI Taxonomy" id="2661687"/>
    <lineage>
        <taxon>Bacteria</taxon>
        <taxon>Pseudomonadati</taxon>
        <taxon>Pseudomonadota</taxon>
        <taxon>Alphaproteobacteria</taxon>
        <taxon>Acetobacterales</taxon>
        <taxon>Acetobacteraceae</taxon>
        <taxon>Acetobacter</taxon>
    </lineage>
</organism>
<sequence>MKPKKWTQFRMRIPPELHDKLKRDASAGYRTMNAEVVMIFEKHFAETEKASGALGSNPDASGK</sequence>
<name>A0ABS3LXH3_9PROT</name>
<dbReference type="Pfam" id="PF03869">
    <property type="entry name" value="Arc"/>
    <property type="match status" value="1"/>
</dbReference>
<proteinExistence type="predicted"/>
<dbReference type="InterPro" id="IPR013321">
    <property type="entry name" value="Arc_rbn_hlx_hlx"/>
</dbReference>
<accession>A0ABS3LXH3</accession>